<name>A0A7C9AI51_OPUST</name>
<reference evidence="2" key="1">
    <citation type="journal article" date="2013" name="J. Plant Res.">
        <title>Effect of fungi and light on seed germination of three Opuntia species from semiarid lands of central Mexico.</title>
        <authorList>
            <person name="Delgado-Sanchez P."/>
            <person name="Jimenez-Bremont J.F."/>
            <person name="Guerrero-Gonzalez Mde L."/>
            <person name="Flores J."/>
        </authorList>
    </citation>
    <scope>NUCLEOTIDE SEQUENCE</scope>
    <source>
        <tissue evidence="2">Cladode</tissue>
    </source>
</reference>
<evidence type="ECO:0000313" key="2">
    <source>
        <dbReference type="EMBL" id="MBA4667191.1"/>
    </source>
</evidence>
<organism evidence="2">
    <name type="scientific">Opuntia streptacantha</name>
    <name type="common">Prickly pear cactus</name>
    <name type="synonym">Opuntia cardona</name>
    <dbReference type="NCBI Taxonomy" id="393608"/>
    <lineage>
        <taxon>Eukaryota</taxon>
        <taxon>Viridiplantae</taxon>
        <taxon>Streptophyta</taxon>
        <taxon>Embryophyta</taxon>
        <taxon>Tracheophyta</taxon>
        <taxon>Spermatophyta</taxon>
        <taxon>Magnoliopsida</taxon>
        <taxon>eudicotyledons</taxon>
        <taxon>Gunneridae</taxon>
        <taxon>Pentapetalae</taxon>
        <taxon>Caryophyllales</taxon>
        <taxon>Cactineae</taxon>
        <taxon>Cactaceae</taxon>
        <taxon>Opuntioideae</taxon>
        <taxon>Opuntia</taxon>
    </lineage>
</organism>
<accession>A0A7C9AI51</accession>
<dbReference type="EMBL" id="GISG01234591">
    <property type="protein sequence ID" value="MBA4667191.1"/>
    <property type="molecule type" value="Transcribed_RNA"/>
</dbReference>
<protein>
    <submittedName>
        <fullName evidence="2">Uncharacterized protein</fullName>
    </submittedName>
</protein>
<feature type="compositionally biased region" description="Basic residues" evidence="1">
    <location>
        <begin position="191"/>
        <end position="209"/>
    </location>
</feature>
<sequence>MTSFKTPSMVFIFSSVIFAPKQMHIMMLHIVNLHCAMTSTYPFSRACVLTRAMWLSRAHFLIHAHCLTRDGVTTSVARLRRRARQSGPYSAELMAHLPREKTSRVGDSAGRLAKTEPRLTRASWMRVGSVRIIRVRWPICMVKMGPYFSRRSRTTYMKGRLWRITWKRFPTIGQPGGPGGRFLGPPPTVEHRRHHNPRNMAPRNRRRMSRSSITVLVAN</sequence>
<feature type="region of interest" description="Disordered" evidence="1">
    <location>
        <begin position="187"/>
        <end position="219"/>
    </location>
</feature>
<evidence type="ECO:0000256" key="1">
    <source>
        <dbReference type="SAM" id="MobiDB-lite"/>
    </source>
</evidence>
<dbReference type="AlphaFoldDB" id="A0A7C9AI51"/>
<reference evidence="2" key="2">
    <citation type="submission" date="2020-07" db="EMBL/GenBank/DDBJ databases">
        <authorList>
            <person name="Vera ALvarez R."/>
            <person name="Arias-Moreno D.M."/>
            <person name="Jimenez-Jacinto V."/>
            <person name="Jimenez-Bremont J.F."/>
            <person name="Swaminathan K."/>
            <person name="Moose S.P."/>
            <person name="Guerrero-Gonzalez M.L."/>
            <person name="Marino-Ramirez L."/>
            <person name="Landsman D."/>
            <person name="Rodriguez-Kessler M."/>
            <person name="Delgado-Sanchez P."/>
        </authorList>
    </citation>
    <scope>NUCLEOTIDE SEQUENCE</scope>
    <source>
        <tissue evidence="2">Cladode</tissue>
    </source>
</reference>
<proteinExistence type="predicted"/>